<dbReference type="Gene3D" id="2.30.180.10">
    <property type="entry name" value="FAS1 domain"/>
    <property type="match status" value="1"/>
</dbReference>
<gene>
    <name evidence="3" type="ORF">SAMN05444417_0867</name>
</gene>
<dbReference type="STRING" id="1447782.SAMN05444417_0867"/>
<sequence>MLKATLLTAGLMAGSAALAQDMSPDRVDVIEVMGASERYGTLIEAALAAGLAEPVATMEEVTVFAPIDAAFESIGDLDALLQDPERLAGILELHVVEGEILSDDLEPGAELETLAGDVLTVSMENGQIMLTAPSGSQASVVEADMVADNGVAHGIGAVLTP</sequence>
<keyword evidence="1" id="KW-0732">Signal</keyword>
<dbReference type="Pfam" id="PF02469">
    <property type="entry name" value="Fasciclin"/>
    <property type="match status" value="1"/>
</dbReference>
<keyword evidence="4" id="KW-1185">Reference proteome</keyword>
<dbReference type="PANTHER" id="PTHR10900:SF77">
    <property type="entry name" value="FI19380P1"/>
    <property type="match status" value="1"/>
</dbReference>
<feature type="signal peptide" evidence="1">
    <location>
        <begin position="1"/>
        <end position="19"/>
    </location>
</feature>
<dbReference type="FunFam" id="2.30.180.10:FF:000032">
    <property type="entry name" value="Fasciclin domain-containing protein, putative"/>
    <property type="match status" value="1"/>
</dbReference>
<dbReference type="InterPro" id="IPR036378">
    <property type="entry name" value="FAS1_dom_sf"/>
</dbReference>
<proteinExistence type="predicted"/>
<dbReference type="PANTHER" id="PTHR10900">
    <property type="entry name" value="PERIOSTIN-RELATED"/>
    <property type="match status" value="1"/>
</dbReference>
<dbReference type="InterPro" id="IPR050904">
    <property type="entry name" value="Adhesion/Biosynth-related"/>
</dbReference>
<dbReference type="OrthoDB" id="9800666at2"/>
<evidence type="ECO:0000256" key="1">
    <source>
        <dbReference type="SAM" id="SignalP"/>
    </source>
</evidence>
<reference evidence="3 4" key="1">
    <citation type="submission" date="2016-11" db="EMBL/GenBank/DDBJ databases">
        <authorList>
            <person name="Jaros S."/>
            <person name="Januszkiewicz K."/>
            <person name="Wedrychowicz H."/>
        </authorList>
    </citation>
    <scope>NUCLEOTIDE SEQUENCE [LARGE SCALE GENOMIC DNA]</scope>
    <source>
        <strain evidence="3 4">DSM 100565</strain>
    </source>
</reference>
<evidence type="ECO:0000259" key="2">
    <source>
        <dbReference type="PROSITE" id="PS50213"/>
    </source>
</evidence>
<accession>A0A1M6BV83</accession>
<feature type="chain" id="PRO_5012816249" evidence="1">
    <location>
        <begin position="20"/>
        <end position="161"/>
    </location>
</feature>
<protein>
    <submittedName>
        <fullName evidence="3">Uncaracterized surface protein containing fasciclin (FAS1) repeats</fullName>
    </submittedName>
</protein>
<dbReference type="PROSITE" id="PS50213">
    <property type="entry name" value="FAS1"/>
    <property type="match status" value="1"/>
</dbReference>
<dbReference type="Proteomes" id="UP000184292">
    <property type="component" value="Unassembled WGS sequence"/>
</dbReference>
<dbReference type="SMART" id="SM00554">
    <property type="entry name" value="FAS1"/>
    <property type="match status" value="1"/>
</dbReference>
<dbReference type="InterPro" id="IPR000782">
    <property type="entry name" value="FAS1_domain"/>
</dbReference>
<dbReference type="EMBL" id="FQYO01000002">
    <property type="protein sequence ID" value="SHI52650.1"/>
    <property type="molecule type" value="Genomic_DNA"/>
</dbReference>
<name>A0A1M6BV83_9RHOB</name>
<dbReference type="AlphaFoldDB" id="A0A1M6BV83"/>
<organism evidence="3 4">
    <name type="scientific">Wenxinia saemankumensis</name>
    <dbReference type="NCBI Taxonomy" id="1447782"/>
    <lineage>
        <taxon>Bacteria</taxon>
        <taxon>Pseudomonadati</taxon>
        <taxon>Pseudomonadota</taxon>
        <taxon>Alphaproteobacteria</taxon>
        <taxon>Rhodobacterales</taxon>
        <taxon>Roseobacteraceae</taxon>
        <taxon>Wenxinia</taxon>
    </lineage>
</organism>
<dbReference type="RefSeq" id="WP_073326609.1">
    <property type="nucleotide sequence ID" value="NZ_FQYO01000002.1"/>
</dbReference>
<evidence type="ECO:0000313" key="4">
    <source>
        <dbReference type="Proteomes" id="UP000184292"/>
    </source>
</evidence>
<feature type="domain" description="FAS1" evidence="2">
    <location>
        <begin position="26"/>
        <end position="159"/>
    </location>
</feature>
<dbReference type="SUPFAM" id="SSF82153">
    <property type="entry name" value="FAS1 domain"/>
    <property type="match status" value="1"/>
</dbReference>
<evidence type="ECO:0000313" key="3">
    <source>
        <dbReference type="EMBL" id="SHI52650.1"/>
    </source>
</evidence>